<dbReference type="EMBL" id="RBUY01000033">
    <property type="protein sequence ID" value="RMV78256.1"/>
    <property type="molecule type" value="Genomic_DNA"/>
</dbReference>
<dbReference type="Pfam" id="PF05598">
    <property type="entry name" value="DUF772"/>
    <property type="match status" value="1"/>
</dbReference>
<dbReference type="InterPro" id="IPR008490">
    <property type="entry name" value="Transposase_InsH_N"/>
</dbReference>
<evidence type="ECO:0000313" key="3">
    <source>
        <dbReference type="Proteomes" id="UP000269872"/>
    </source>
</evidence>
<protein>
    <submittedName>
        <fullName evidence="2">Family transposase</fullName>
    </submittedName>
</protein>
<evidence type="ECO:0000259" key="1">
    <source>
        <dbReference type="Pfam" id="PF05598"/>
    </source>
</evidence>
<comment type="caution">
    <text evidence="2">The sequence shown here is derived from an EMBL/GenBank/DDBJ whole genome shotgun (WGS) entry which is preliminary data.</text>
</comment>
<reference evidence="2 3" key="1">
    <citation type="submission" date="2018-08" db="EMBL/GenBank/DDBJ databases">
        <title>Recombination of ecologically and evolutionarily significant loci maintains genetic cohesion in the Pseudomonas syringae species complex.</title>
        <authorList>
            <person name="Dillon M."/>
            <person name="Thakur S."/>
            <person name="Almeida R.N.D."/>
            <person name="Weir B.S."/>
            <person name="Guttman D.S."/>
        </authorList>
    </citation>
    <scope>NUCLEOTIDE SEQUENCE [LARGE SCALE GENOMIC DNA]</scope>
    <source>
        <strain evidence="2 3">ICMP 7496</strain>
    </source>
</reference>
<gene>
    <name evidence="2" type="ORF">ALP05_05452</name>
</gene>
<organism evidence="2 3">
    <name type="scientific">Pseudomonas caricapapayae</name>
    <dbReference type="NCBI Taxonomy" id="46678"/>
    <lineage>
        <taxon>Bacteria</taxon>
        <taxon>Pseudomonadati</taxon>
        <taxon>Pseudomonadota</taxon>
        <taxon>Gammaproteobacteria</taxon>
        <taxon>Pseudomonadales</taxon>
        <taxon>Pseudomonadaceae</taxon>
        <taxon>Pseudomonas</taxon>
    </lineage>
</organism>
<dbReference type="Proteomes" id="UP000269872">
    <property type="component" value="Unassembled WGS sequence"/>
</dbReference>
<accession>A0A3M6FE83</accession>
<proteinExistence type="predicted"/>
<evidence type="ECO:0000313" key="2">
    <source>
        <dbReference type="EMBL" id="RMV78256.1"/>
    </source>
</evidence>
<feature type="domain" description="Transposase InsH N-terminal" evidence="1">
    <location>
        <begin position="1"/>
        <end position="34"/>
    </location>
</feature>
<sequence>MCEEAYLSLAYLWLCRLSLEDEVPDNSTLSKNRHAMIERVE</sequence>
<name>A0A3M6FE83_9PSED</name>
<dbReference type="AlphaFoldDB" id="A0A3M6FE83"/>